<dbReference type="GO" id="GO:0005524">
    <property type="term" value="F:ATP binding"/>
    <property type="evidence" value="ECO:0007669"/>
    <property type="project" value="UniProtKB-UniRule"/>
</dbReference>
<dbReference type="FunFam" id="1.10.510.10:FF:000021">
    <property type="entry name" value="Serine/threonine protein kinase"/>
    <property type="match status" value="1"/>
</dbReference>
<dbReference type="SMART" id="SM00220">
    <property type="entry name" value="S_TKc"/>
    <property type="match status" value="1"/>
</dbReference>
<dbReference type="PROSITE" id="PS50011">
    <property type="entry name" value="PROTEIN_KINASE_DOM"/>
    <property type="match status" value="1"/>
</dbReference>
<name>A0A1I0KRE1_9BACT</name>
<keyword evidence="5 10" id="KW-0418">Kinase</keyword>
<feature type="binding site" evidence="7">
    <location>
        <position position="53"/>
    </location>
    <ligand>
        <name>ATP</name>
        <dbReference type="ChEBI" id="CHEBI:30616"/>
    </ligand>
</feature>
<dbReference type="InterPro" id="IPR011009">
    <property type="entry name" value="Kinase-like_dom_sf"/>
</dbReference>
<dbReference type="InterPro" id="IPR000719">
    <property type="entry name" value="Prot_kinase_dom"/>
</dbReference>
<keyword evidence="3" id="KW-0808">Transferase</keyword>
<evidence type="ECO:0000256" key="7">
    <source>
        <dbReference type="PROSITE-ProRule" id="PRU10141"/>
    </source>
</evidence>
<evidence type="ECO:0000256" key="1">
    <source>
        <dbReference type="ARBA" id="ARBA00012513"/>
    </source>
</evidence>
<gene>
    <name evidence="10" type="ORF">SAMN05443639_11392</name>
</gene>
<dbReference type="InterPro" id="IPR008271">
    <property type="entry name" value="Ser/Thr_kinase_AS"/>
</dbReference>
<dbReference type="InterPro" id="IPR017441">
    <property type="entry name" value="Protein_kinase_ATP_BS"/>
</dbReference>
<evidence type="ECO:0000256" key="3">
    <source>
        <dbReference type="ARBA" id="ARBA00022679"/>
    </source>
</evidence>
<proteinExistence type="predicted"/>
<evidence type="ECO:0000256" key="8">
    <source>
        <dbReference type="SAM" id="MobiDB-lite"/>
    </source>
</evidence>
<dbReference type="PROSITE" id="PS00108">
    <property type="entry name" value="PROTEIN_KINASE_ST"/>
    <property type="match status" value="1"/>
</dbReference>
<keyword evidence="2 10" id="KW-0723">Serine/threonine-protein kinase</keyword>
<feature type="region of interest" description="Disordered" evidence="8">
    <location>
        <begin position="354"/>
        <end position="379"/>
    </location>
</feature>
<dbReference type="EC" id="2.7.11.1" evidence="1"/>
<dbReference type="PANTHER" id="PTHR43289:SF6">
    <property type="entry name" value="SERINE_THREONINE-PROTEIN KINASE NEKL-3"/>
    <property type="match status" value="1"/>
</dbReference>
<evidence type="ECO:0000313" key="11">
    <source>
        <dbReference type="Proteomes" id="UP000199181"/>
    </source>
</evidence>
<dbReference type="EMBL" id="FOIJ01000013">
    <property type="protein sequence ID" value="SEU28023.1"/>
    <property type="molecule type" value="Genomic_DNA"/>
</dbReference>
<protein>
    <recommendedName>
        <fullName evidence="1">non-specific serine/threonine protein kinase</fullName>
        <ecNumber evidence="1">2.7.11.1</ecNumber>
    </recommendedName>
</protein>
<evidence type="ECO:0000256" key="5">
    <source>
        <dbReference type="ARBA" id="ARBA00022777"/>
    </source>
</evidence>
<evidence type="ECO:0000313" key="10">
    <source>
        <dbReference type="EMBL" id="SEU28023.1"/>
    </source>
</evidence>
<dbReference type="PANTHER" id="PTHR43289">
    <property type="entry name" value="MITOGEN-ACTIVATED PROTEIN KINASE KINASE KINASE 20-RELATED"/>
    <property type="match status" value="1"/>
</dbReference>
<evidence type="ECO:0000256" key="6">
    <source>
        <dbReference type="ARBA" id="ARBA00022840"/>
    </source>
</evidence>
<organism evidence="10 11">
    <name type="scientific">Stigmatella erecta</name>
    <dbReference type="NCBI Taxonomy" id="83460"/>
    <lineage>
        <taxon>Bacteria</taxon>
        <taxon>Pseudomonadati</taxon>
        <taxon>Myxococcota</taxon>
        <taxon>Myxococcia</taxon>
        <taxon>Myxococcales</taxon>
        <taxon>Cystobacterineae</taxon>
        <taxon>Archangiaceae</taxon>
        <taxon>Stigmatella</taxon>
    </lineage>
</organism>
<dbReference type="PROSITE" id="PS00107">
    <property type="entry name" value="PROTEIN_KINASE_ATP"/>
    <property type="match status" value="1"/>
</dbReference>
<accession>A0A1I0KRE1</accession>
<feature type="region of interest" description="Disordered" evidence="8">
    <location>
        <begin position="395"/>
        <end position="437"/>
    </location>
</feature>
<dbReference type="CDD" id="cd14014">
    <property type="entry name" value="STKc_PknB_like"/>
    <property type="match status" value="1"/>
</dbReference>
<evidence type="ECO:0000259" key="9">
    <source>
        <dbReference type="PROSITE" id="PS50011"/>
    </source>
</evidence>
<keyword evidence="4 7" id="KW-0547">Nucleotide-binding</keyword>
<keyword evidence="6 7" id="KW-0067">ATP-binding</keyword>
<sequence>MAFVKSVEPPHYQDPLIGTQISEYVIQERIGTGGMGIVYRAVQPLIGKQVAIKVMRAQFAQAHQLVQRLLVEARIVNAIPHRGIIDIFGFGQLEDGRPYVVMELLQGLSLDRLLHRKGRLGVDETVKILDAVLDALGAAHRRGVVHRDLKPGNVFLVEGAAGARSLKLLDFGIAKVAASPASNALTVHGLLLGTPEYMSPEQVRGGEVEPTSDLYAVGVMAFEMLTGRVPFGGEQVRVLFAHVEDVPPSLSSLVPGVPPALERMVARLLAKAPSQRYPSADAVRQELKALLSRKAPVPKDQPAPRPVAPAPPRSAKRLWPVAAGALVVAVAGVGLMRLGRPAHAGKAMVLRPEPRVLPSSSPEPAPPPAAPEARAERPTGEALALALPVSLVEEDGAREDSAPVRPALHPGRSGGRKAQSPGARSRPRGFTARSSRTFPVLQAPAERVSFSHEFLHTRLAEATVRLRQRDVHAVSSPAMARLMELHRRADDAGSEETRVRILSALDEWERTFLPKR</sequence>
<dbReference type="Gene3D" id="3.30.200.20">
    <property type="entry name" value="Phosphorylase Kinase, domain 1"/>
    <property type="match status" value="1"/>
</dbReference>
<feature type="domain" description="Protein kinase" evidence="9">
    <location>
        <begin position="24"/>
        <end position="291"/>
    </location>
</feature>
<evidence type="ECO:0000256" key="4">
    <source>
        <dbReference type="ARBA" id="ARBA00022741"/>
    </source>
</evidence>
<dbReference type="GO" id="GO:0004674">
    <property type="term" value="F:protein serine/threonine kinase activity"/>
    <property type="evidence" value="ECO:0007669"/>
    <property type="project" value="UniProtKB-KW"/>
</dbReference>
<dbReference type="Proteomes" id="UP000199181">
    <property type="component" value="Unassembled WGS sequence"/>
</dbReference>
<feature type="compositionally biased region" description="Pro residues" evidence="8">
    <location>
        <begin position="361"/>
        <end position="370"/>
    </location>
</feature>
<dbReference type="Pfam" id="PF00069">
    <property type="entry name" value="Pkinase"/>
    <property type="match status" value="1"/>
</dbReference>
<dbReference type="AlphaFoldDB" id="A0A1I0KRE1"/>
<evidence type="ECO:0000256" key="2">
    <source>
        <dbReference type="ARBA" id="ARBA00022527"/>
    </source>
</evidence>
<feature type="compositionally biased region" description="Pro residues" evidence="8">
    <location>
        <begin position="299"/>
        <end position="312"/>
    </location>
</feature>
<feature type="region of interest" description="Disordered" evidence="8">
    <location>
        <begin position="293"/>
        <end position="313"/>
    </location>
</feature>
<dbReference type="SUPFAM" id="SSF56112">
    <property type="entry name" value="Protein kinase-like (PK-like)"/>
    <property type="match status" value="1"/>
</dbReference>
<reference evidence="11" key="1">
    <citation type="submission" date="2016-10" db="EMBL/GenBank/DDBJ databases">
        <authorList>
            <person name="Varghese N."/>
            <person name="Submissions S."/>
        </authorList>
    </citation>
    <scope>NUCLEOTIDE SEQUENCE [LARGE SCALE GENOMIC DNA]</scope>
    <source>
        <strain evidence="11">DSM 16858</strain>
    </source>
</reference>
<keyword evidence="11" id="KW-1185">Reference proteome</keyword>
<dbReference type="Gene3D" id="1.10.510.10">
    <property type="entry name" value="Transferase(Phosphotransferase) domain 1"/>
    <property type="match status" value="1"/>
</dbReference>